<gene>
    <name evidence="1" type="ORF">GCM10011496_16170</name>
</gene>
<dbReference type="Gene3D" id="3.30.160.100">
    <property type="entry name" value="Ribosome hibernation promotion factor-like"/>
    <property type="match status" value="1"/>
</dbReference>
<name>A0A916SDX5_9BURK</name>
<organism evidence="1 2">
    <name type="scientific">Polaromonas eurypsychrophila</name>
    <dbReference type="NCBI Taxonomy" id="1614635"/>
    <lineage>
        <taxon>Bacteria</taxon>
        <taxon>Pseudomonadati</taxon>
        <taxon>Pseudomonadota</taxon>
        <taxon>Betaproteobacteria</taxon>
        <taxon>Burkholderiales</taxon>
        <taxon>Comamonadaceae</taxon>
        <taxon>Polaromonas</taxon>
    </lineage>
</organism>
<dbReference type="InterPro" id="IPR003489">
    <property type="entry name" value="RHF/RaiA"/>
</dbReference>
<dbReference type="Proteomes" id="UP000620596">
    <property type="component" value="Unassembled WGS sequence"/>
</dbReference>
<evidence type="ECO:0000313" key="1">
    <source>
        <dbReference type="EMBL" id="GGA95762.1"/>
    </source>
</evidence>
<dbReference type="AlphaFoldDB" id="A0A916SDX5"/>
<evidence type="ECO:0008006" key="3">
    <source>
        <dbReference type="Google" id="ProtNLM"/>
    </source>
</evidence>
<dbReference type="RefSeq" id="WP_188707838.1">
    <property type="nucleotide sequence ID" value="NZ_BMIG01000004.1"/>
</dbReference>
<dbReference type="EMBL" id="BMIG01000004">
    <property type="protein sequence ID" value="GGA95762.1"/>
    <property type="molecule type" value="Genomic_DNA"/>
</dbReference>
<dbReference type="SUPFAM" id="SSF69754">
    <property type="entry name" value="Ribosome binding protein Y (YfiA homologue)"/>
    <property type="match status" value="1"/>
</dbReference>
<comment type="caution">
    <text evidence="1">The sequence shown here is derived from an EMBL/GenBank/DDBJ whole genome shotgun (WGS) entry which is preliminary data.</text>
</comment>
<sequence length="121" mass="13498">MQVQVNTNHSIEGREALERWAQAEVSQTLERFSHEITRVEVHLSDENSGKAGAADKRCLMEARLANHAPVAVTHHAPGIDEAFRGAEGKLKRALDSTLDRLKDHRDRDSIRKDAAALIQPE</sequence>
<evidence type="ECO:0000313" key="2">
    <source>
        <dbReference type="Proteomes" id="UP000620596"/>
    </source>
</evidence>
<dbReference type="InterPro" id="IPR036567">
    <property type="entry name" value="RHF-like"/>
</dbReference>
<accession>A0A916SDX5</accession>
<reference evidence="1" key="1">
    <citation type="journal article" date="2014" name="Int. J. Syst. Evol. Microbiol.">
        <title>Complete genome sequence of Corynebacterium casei LMG S-19264T (=DSM 44701T), isolated from a smear-ripened cheese.</title>
        <authorList>
            <consortium name="US DOE Joint Genome Institute (JGI-PGF)"/>
            <person name="Walter F."/>
            <person name="Albersmeier A."/>
            <person name="Kalinowski J."/>
            <person name="Ruckert C."/>
        </authorList>
    </citation>
    <scope>NUCLEOTIDE SEQUENCE</scope>
    <source>
        <strain evidence="1">CGMCC 1.15322</strain>
    </source>
</reference>
<dbReference type="Pfam" id="PF02482">
    <property type="entry name" value="Ribosomal_S30AE"/>
    <property type="match status" value="1"/>
</dbReference>
<protein>
    <recommendedName>
        <fullName evidence="3">Ribosomal subunit Interface protein</fullName>
    </recommendedName>
</protein>
<reference evidence="1" key="2">
    <citation type="submission" date="2020-09" db="EMBL/GenBank/DDBJ databases">
        <authorList>
            <person name="Sun Q."/>
            <person name="Zhou Y."/>
        </authorList>
    </citation>
    <scope>NUCLEOTIDE SEQUENCE</scope>
    <source>
        <strain evidence="1">CGMCC 1.15322</strain>
    </source>
</reference>
<proteinExistence type="predicted"/>
<keyword evidence="2" id="KW-1185">Reference proteome</keyword>